<dbReference type="PANTHER" id="PTHR21666">
    <property type="entry name" value="PEPTIDASE-RELATED"/>
    <property type="match status" value="1"/>
</dbReference>
<keyword evidence="1" id="KW-0732">Signal</keyword>
<gene>
    <name evidence="3" type="ORF">AN215_13185</name>
</gene>
<accession>A0A1E7JQ96</accession>
<dbReference type="Proteomes" id="UP000176087">
    <property type="component" value="Unassembled WGS sequence"/>
</dbReference>
<keyword evidence="4" id="KW-1185">Reference proteome</keyword>
<reference evidence="3 4" key="1">
    <citation type="journal article" date="2016" name="Front. Microbiol.">
        <title>Comparative Genomics Analysis of Streptomyces Species Reveals Their Adaptation to the Marine Environment and Their Diversity at the Genomic Level.</title>
        <authorList>
            <person name="Tian X."/>
            <person name="Zhang Z."/>
            <person name="Yang T."/>
            <person name="Chen M."/>
            <person name="Li J."/>
            <person name="Chen F."/>
            <person name="Yang J."/>
            <person name="Li W."/>
            <person name="Zhang B."/>
            <person name="Zhang Z."/>
            <person name="Wu J."/>
            <person name="Zhang C."/>
            <person name="Long L."/>
            <person name="Xiao J."/>
        </authorList>
    </citation>
    <scope>NUCLEOTIDE SEQUENCE [LARGE SCALE GENOMIC DNA]</scope>
    <source>
        <strain evidence="3 4">SCSIO 10390</strain>
    </source>
</reference>
<dbReference type="InterPro" id="IPR050570">
    <property type="entry name" value="Cell_wall_metabolism_enzyme"/>
</dbReference>
<sequence length="174" mass="17570">MNRPPSRRAKRALLALAAAGGCVIATAVAVPAASAGTADGAKAAYQASCPVGAEISQGYHEGHDGVDLAAPIGTPIFAAGPGEVTESGPASGYGQWVRIKHPDGSVTEYGHMNERFVQVGDTVEGGARIASVGNEGQSTGPHLHFEVHIDGGTGVGDDPLAYMSERGVSLPCQP</sequence>
<dbReference type="Gene3D" id="2.70.70.10">
    <property type="entry name" value="Glucose Permease (Domain IIA)"/>
    <property type="match status" value="1"/>
</dbReference>
<dbReference type="InterPro" id="IPR016047">
    <property type="entry name" value="M23ase_b-sheet_dom"/>
</dbReference>
<dbReference type="CDD" id="cd12797">
    <property type="entry name" value="M23_peptidase"/>
    <property type="match status" value="1"/>
</dbReference>
<organism evidence="3 4">
    <name type="scientific">Streptomyces abyssalis</name>
    <dbReference type="NCBI Taxonomy" id="933944"/>
    <lineage>
        <taxon>Bacteria</taxon>
        <taxon>Bacillati</taxon>
        <taxon>Actinomycetota</taxon>
        <taxon>Actinomycetes</taxon>
        <taxon>Kitasatosporales</taxon>
        <taxon>Streptomycetaceae</taxon>
        <taxon>Streptomyces</taxon>
    </lineage>
</organism>
<dbReference type="GO" id="GO:0004222">
    <property type="term" value="F:metalloendopeptidase activity"/>
    <property type="evidence" value="ECO:0007669"/>
    <property type="project" value="TreeGrafter"/>
</dbReference>
<dbReference type="EMBL" id="LJGT01000038">
    <property type="protein sequence ID" value="OEU90414.1"/>
    <property type="molecule type" value="Genomic_DNA"/>
</dbReference>
<dbReference type="STRING" id="933944.AN215_13185"/>
<dbReference type="PATRIC" id="fig|933944.5.peg.5698"/>
<dbReference type="AlphaFoldDB" id="A0A1E7JQ96"/>
<evidence type="ECO:0000256" key="1">
    <source>
        <dbReference type="SAM" id="SignalP"/>
    </source>
</evidence>
<dbReference type="PANTHER" id="PTHR21666:SF270">
    <property type="entry name" value="MUREIN HYDROLASE ACTIVATOR ENVC"/>
    <property type="match status" value="1"/>
</dbReference>
<dbReference type="SUPFAM" id="SSF51261">
    <property type="entry name" value="Duplicated hybrid motif"/>
    <property type="match status" value="1"/>
</dbReference>
<evidence type="ECO:0000259" key="2">
    <source>
        <dbReference type="Pfam" id="PF01551"/>
    </source>
</evidence>
<evidence type="ECO:0000313" key="3">
    <source>
        <dbReference type="EMBL" id="OEU90414.1"/>
    </source>
</evidence>
<comment type="caution">
    <text evidence="3">The sequence shown here is derived from an EMBL/GenBank/DDBJ whole genome shotgun (WGS) entry which is preliminary data.</text>
</comment>
<dbReference type="PROSITE" id="PS51318">
    <property type="entry name" value="TAT"/>
    <property type="match status" value="1"/>
</dbReference>
<feature type="signal peptide" evidence="1">
    <location>
        <begin position="1"/>
        <end position="27"/>
    </location>
</feature>
<dbReference type="InterPro" id="IPR006311">
    <property type="entry name" value="TAT_signal"/>
</dbReference>
<dbReference type="InterPro" id="IPR011055">
    <property type="entry name" value="Dup_hybrid_motif"/>
</dbReference>
<dbReference type="Pfam" id="PF01551">
    <property type="entry name" value="Peptidase_M23"/>
    <property type="match status" value="1"/>
</dbReference>
<name>A0A1E7JQ96_9ACTN</name>
<protein>
    <recommendedName>
        <fullName evidence="2">M23ase beta-sheet core domain-containing protein</fullName>
    </recommendedName>
</protein>
<feature type="chain" id="PRO_5039608788" description="M23ase beta-sheet core domain-containing protein" evidence="1">
    <location>
        <begin position="28"/>
        <end position="174"/>
    </location>
</feature>
<evidence type="ECO:0000313" key="4">
    <source>
        <dbReference type="Proteomes" id="UP000176087"/>
    </source>
</evidence>
<dbReference type="RefSeq" id="WP_070009282.1">
    <property type="nucleotide sequence ID" value="NZ_LJGS01000036.1"/>
</dbReference>
<dbReference type="OrthoDB" id="1099523at2"/>
<proteinExistence type="predicted"/>
<feature type="domain" description="M23ase beta-sheet core" evidence="2">
    <location>
        <begin position="62"/>
        <end position="151"/>
    </location>
</feature>
<dbReference type="PROSITE" id="PS51257">
    <property type="entry name" value="PROKAR_LIPOPROTEIN"/>
    <property type="match status" value="1"/>
</dbReference>